<sequence>MAVSRLSVLVAALACCCLARLAQCGGGGGGQNYTSMFSFGDSLTDTGNLLVSSPLSFNIVGRFPYGMTYFHRPTGRCSDGRLVVDFLAQAFGLPLLQPYLSRGEDVRQGVNFAVGGATAMDPPFFEGIGASDKLWTNLSLSVQLDWFDKLKPSLCGSPKSSSSPPPFLYQLAVGFWGQSPQPVAHCKIPPLVFLKSEQVARSISAGRSSSWGRSGGTTTTTPSSRARPWTTP</sequence>
<evidence type="ECO:0000256" key="4">
    <source>
        <dbReference type="SAM" id="SignalP"/>
    </source>
</evidence>
<accession>A0A8R7PR68</accession>
<reference evidence="5" key="3">
    <citation type="submission" date="2022-06" db="UniProtKB">
        <authorList>
            <consortium name="EnsemblPlants"/>
        </authorList>
    </citation>
    <scope>IDENTIFICATION</scope>
</reference>
<evidence type="ECO:0000256" key="2">
    <source>
        <dbReference type="ARBA" id="ARBA00023180"/>
    </source>
</evidence>
<evidence type="ECO:0000313" key="5">
    <source>
        <dbReference type="EnsemblPlants" id="TuG1812G0300001644.01.T02"/>
    </source>
</evidence>
<dbReference type="GO" id="GO:0016788">
    <property type="term" value="F:hydrolase activity, acting on ester bonds"/>
    <property type="evidence" value="ECO:0007669"/>
    <property type="project" value="InterPro"/>
</dbReference>
<dbReference type="Gene3D" id="3.40.50.1110">
    <property type="entry name" value="SGNH hydrolase"/>
    <property type="match status" value="1"/>
</dbReference>
<name>A0A8R7PR68_TRIUA</name>
<dbReference type="Gramene" id="TuG1812G0300001644.01.T02">
    <property type="protein sequence ID" value="TuG1812G0300001644.01.T02"/>
    <property type="gene ID" value="TuG1812G0300001644.01"/>
</dbReference>
<reference evidence="6" key="1">
    <citation type="journal article" date="2013" name="Nature">
        <title>Draft genome of the wheat A-genome progenitor Triticum urartu.</title>
        <authorList>
            <person name="Ling H.Q."/>
            <person name="Zhao S."/>
            <person name="Liu D."/>
            <person name="Wang J."/>
            <person name="Sun H."/>
            <person name="Zhang C."/>
            <person name="Fan H."/>
            <person name="Li D."/>
            <person name="Dong L."/>
            <person name="Tao Y."/>
            <person name="Gao C."/>
            <person name="Wu H."/>
            <person name="Li Y."/>
            <person name="Cui Y."/>
            <person name="Guo X."/>
            <person name="Zheng S."/>
            <person name="Wang B."/>
            <person name="Yu K."/>
            <person name="Liang Q."/>
            <person name="Yang W."/>
            <person name="Lou X."/>
            <person name="Chen J."/>
            <person name="Feng M."/>
            <person name="Jian J."/>
            <person name="Zhang X."/>
            <person name="Luo G."/>
            <person name="Jiang Y."/>
            <person name="Liu J."/>
            <person name="Wang Z."/>
            <person name="Sha Y."/>
            <person name="Zhang B."/>
            <person name="Wu H."/>
            <person name="Tang D."/>
            <person name="Shen Q."/>
            <person name="Xue P."/>
            <person name="Zou S."/>
            <person name="Wang X."/>
            <person name="Liu X."/>
            <person name="Wang F."/>
            <person name="Yang Y."/>
            <person name="An X."/>
            <person name="Dong Z."/>
            <person name="Zhang K."/>
            <person name="Zhang X."/>
            <person name="Luo M.C."/>
            <person name="Dvorak J."/>
            <person name="Tong Y."/>
            <person name="Wang J."/>
            <person name="Yang H."/>
            <person name="Li Z."/>
            <person name="Wang D."/>
            <person name="Zhang A."/>
            <person name="Wang J."/>
        </authorList>
    </citation>
    <scope>NUCLEOTIDE SEQUENCE</scope>
    <source>
        <strain evidence="6">cv. G1812</strain>
    </source>
</reference>
<dbReference type="Pfam" id="PF00657">
    <property type="entry name" value="Lipase_GDSL"/>
    <property type="match status" value="1"/>
</dbReference>
<reference evidence="5" key="2">
    <citation type="submission" date="2018-03" db="EMBL/GenBank/DDBJ databases">
        <title>The Triticum urartu genome reveals the dynamic nature of wheat genome evolution.</title>
        <authorList>
            <person name="Ling H."/>
            <person name="Ma B."/>
            <person name="Shi X."/>
            <person name="Liu H."/>
            <person name="Dong L."/>
            <person name="Sun H."/>
            <person name="Cao Y."/>
            <person name="Gao Q."/>
            <person name="Zheng S."/>
            <person name="Li Y."/>
            <person name="Yu Y."/>
            <person name="Du H."/>
            <person name="Qi M."/>
            <person name="Li Y."/>
            <person name="Yu H."/>
            <person name="Cui Y."/>
            <person name="Wang N."/>
            <person name="Chen C."/>
            <person name="Wu H."/>
            <person name="Zhao Y."/>
            <person name="Zhang J."/>
            <person name="Li Y."/>
            <person name="Zhou W."/>
            <person name="Zhang B."/>
            <person name="Hu W."/>
            <person name="Eijk M."/>
            <person name="Tang J."/>
            <person name="Witsenboer H."/>
            <person name="Zhao S."/>
            <person name="Li Z."/>
            <person name="Zhang A."/>
            <person name="Wang D."/>
            <person name="Liang C."/>
        </authorList>
    </citation>
    <scope>NUCLEOTIDE SEQUENCE [LARGE SCALE GENOMIC DNA]</scope>
    <source>
        <strain evidence="5">cv. G1812</strain>
    </source>
</reference>
<evidence type="ECO:0008006" key="7">
    <source>
        <dbReference type="Google" id="ProtNLM"/>
    </source>
</evidence>
<dbReference type="AlphaFoldDB" id="A0A8R7PR68"/>
<evidence type="ECO:0000256" key="1">
    <source>
        <dbReference type="ARBA" id="ARBA00008668"/>
    </source>
</evidence>
<dbReference type="PANTHER" id="PTHR22835">
    <property type="entry name" value="ZINC FINGER FYVE DOMAIN CONTAINING PROTEIN"/>
    <property type="match status" value="1"/>
</dbReference>
<keyword evidence="6" id="KW-1185">Reference proteome</keyword>
<keyword evidence="4" id="KW-0732">Signal</keyword>
<dbReference type="InterPro" id="IPR001087">
    <property type="entry name" value="GDSL"/>
</dbReference>
<gene>
    <name evidence="5" type="primary">LOC125543254</name>
</gene>
<feature type="signal peptide" evidence="4">
    <location>
        <begin position="1"/>
        <end position="24"/>
    </location>
</feature>
<feature type="region of interest" description="Disordered" evidence="3">
    <location>
        <begin position="205"/>
        <end position="232"/>
    </location>
</feature>
<dbReference type="EnsemblPlants" id="TuG1812G0300001644.01.T02">
    <property type="protein sequence ID" value="TuG1812G0300001644.01.T02"/>
    <property type="gene ID" value="TuG1812G0300001644.01"/>
</dbReference>
<evidence type="ECO:0000313" key="6">
    <source>
        <dbReference type="Proteomes" id="UP000015106"/>
    </source>
</evidence>
<dbReference type="InterPro" id="IPR036514">
    <property type="entry name" value="SGNH_hydro_sf"/>
</dbReference>
<dbReference type="PANTHER" id="PTHR22835:SF667">
    <property type="entry name" value="OS06G0129600 PROTEIN"/>
    <property type="match status" value="1"/>
</dbReference>
<organism evidence="5 6">
    <name type="scientific">Triticum urartu</name>
    <name type="common">Red wild einkorn</name>
    <name type="synonym">Crithodium urartu</name>
    <dbReference type="NCBI Taxonomy" id="4572"/>
    <lineage>
        <taxon>Eukaryota</taxon>
        <taxon>Viridiplantae</taxon>
        <taxon>Streptophyta</taxon>
        <taxon>Embryophyta</taxon>
        <taxon>Tracheophyta</taxon>
        <taxon>Spermatophyta</taxon>
        <taxon>Magnoliopsida</taxon>
        <taxon>Liliopsida</taxon>
        <taxon>Poales</taxon>
        <taxon>Poaceae</taxon>
        <taxon>BOP clade</taxon>
        <taxon>Pooideae</taxon>
        <taxon>Triticodae</taxon>
        <taxon>Triticeae</taxon>
        <taxon>Triticinae</taxon>
        <taxon>Triticum</taxon>
    </lineage>
</organism>
<evidence type="ECO:0000256" key="3">
    <source>
        <dbReference type="SAM" id="MobiDB-lite"/>
    </source>
</evidence>
<proteinExistence type="inferred from homology"/>
<comment type="similarity">
    <text evidence="1">Belongs to the 'GDSL' lipolytic enzyme family.</text>
</comment>
<dbReference type="Proteomes" id="UP000015106">
    <property type="component" value="Chromosome 3"/>
</dbReference>
<protein>
    <recommendedName>
        <fullName evidence="7">GDSL esterase/lipase</fullName>
    </recommendedName>
</protein>
<keyword evidence="2" id="KW-0325">Glycoprotein</keyword>
<feature type="chain" id="PRO_5035920034" description="GDSL esterase/lipase" evidence="4">
    <location>
        <begin position="25"/>
        <end position="232"/>
    </location>
</feature>